<proteinExistence type="predicted"/>
<evidence type="ECO:0000313" key="2">
    <source>
        <dbReference type="Proteomes" id="UP000627166"/>
    </source>
</evidence>
<sequence length="80" mass="9635">MKKIEKVVFDYNSDNTYDVLISYEGSEYNYNEKYGTLVFDKEQDAWVLWHWDNNTGDEGVTYYKELEDTEEEIESEILDQ</sequence>
<comment type="caution">
    <text evidence="1">The sequence shown here is derived from an EMBL/GenBank/DDBJ whole genome shotgun (WGS) entry which is preliminary data.</text>
</comment>
<organism evidence="1 2">
    <name type="scientific">Clostridium faecium</name>
    <dbReference type="NCBI Taxonomy" id="2762223"/>
    <lineage>
        <taxon>Bacteria</taxon>
        <taxon>Bacillati</taxon>
        <taxon>Bacillota</taxon>
        <taxon>Clostridia</taxon>
        <taxon>Eubacteriales</taxon>
        <taxon>Clostridiaceae</taxon>
        <taxon>Clostridium</taxon>
    </lineage>
</organism>
<dbReference type="RefSeq" id="WP_191741360.1">
    <property type="nucleotide sequence ID" value="NZ_JACSQB010000136.1"/>
</dbReference>
<accession>A0ABR8YVV6</accession>
<dbReference type="Proteomes" id="UP000627166">
    <property type="component" value="Unassembled WGS sequence"/>
</dbReference>
<name>A0ABR8YVV6_9CLOT</name>
<reference evidence="1 2" key="1">
    <citation type="submission" date="2020-08" db="EMBL/GenBank/DDBJ databases">
        <title>A Genomic Blueprint of the Chicken Gut Microbiome.</title>
        <authorList>
            <person name="Gilroy R."/>
            <person name="Ravi A."/>
            <person name="Getino M."/>
            <person name="Pursley I."/>
            <person name="Horton D.L."/>
            <person name="Alikhan N.-F."/>
            <person name="Baker D."/>
            <person name="Gharbi K."/>
            <person name="Hall N."/>
            <person name="Watson M."/>
            <person name="Adriaenssens E.M."/>
            <person name="Foster-Nyarko E."/>
            <person name="Jarju S."/>
            <person name="Secka A."/>
            <person name="Antonio M."/>
            <person name="Oren A."/>
            <person name="Chaudhuri R."/>
            <person name="La Ragione R.M."/>
            <person name="Hildebrand F."/>
            <person name="Pallen M.J."/>
        </authorList>
    </citation>
    <scope>NUCLEOTIDE SEQUENCE [LARGE SCALE GENOMIC DNA]</scope>
    <source>
        <strain evidence="1 2">N37</strain>
    </source>
</reference>
<gene>
    <name evidence="1" type="ORF">H9637_15410</name>
</gene>
<evidence type="ECO:0000313" key="1">
    <source>
        <dbReference type="EMBL" id="MBD8048407.1"/>
    </source>
</evidence>
<evidence type="ECO:0008006" key="3">
    <source>
        <dbReference type="Google" id="ProtNLM"/>
    </source>
</evidence>
<dbReference type="EMBL" id="JACSQB010000136">
    <property type="protein sequence ID" value="MBD8048407.1"/>
    <property type="molecule type" value="Genomic_DNA"/>
</dbReference>
<keyword evidence="2" id="KW-1185">Reference proteome</keyword>
<protein>
    <recommendedName>
        <fullName evidence="3">DUF1292 domain-containing protein</fullName>
    </recommendedName>
</protein>